<dbReference type="Pfam" id="PF13517">
    <property type="entry name" value="FG-GAP_3"/>
    <property type="match status" value="5"/>
</dbReference>
<reference evidence="4" key="1">
    <citation type="journal article" date="2019" name="Int. J. Syst. Evol. Microbiol.">
        <title>The Global Catalogue of Microorganisms (GCM) 10K type strain sequencing project: providing services to taxonomists for standard genome sequencing and annotation.</title>
        <authorList>
            <consortium name="The Broad Institute Genomics Platform"/>
            <consortium name="The Broad Institute Genome Sequencing Center for Infectious Disease"/>
            <person name="Wu L."/>
            <person name="Ma J."/>
        </authorList>
    </citation>
    <scope>NUCLEOTIDE SEQUENCE [LARGE SCALE GENOMIC DNA]</scope>
    <source>
        <strain evidence="4">CCUG 64793</strain>
    </source>
</reference>
<proteinExistence type="predicted"/>
<accession>A0ABW3NRU4</accession>
<evidence type="ECO:0000313" key="3">
    <source>
        <dbReference type="EMBL" id="MFD1095671.1"/>
    </source>
</evidence>
<evidence type="ECO:0000256" key="1">
    <source>
        <dbReference type="ARBA" id="ARBA00022729"/>
    </source>
</evidence>
<protein>
    <submittedName>
        <fullName evidence="3">VCBS repeat-containing protein</fullName>
    </submittedName>
</protein>
<dbReference type="EMBL" id="JBHTLI010000001">
    <property type="protein sequence ID" value="MFD1095671.1"/>
    <property type="molecule type" value="Genomic_DNA"/>
</dbReference>
<feature type="domain" description="ASPIC/UnbV" evidence="2">
    <location>
        <begin position="526"/>
        <end position="592"/>
    </location>
</feature>
<evidence type="ECO:0000259" key="2">
    <source>
        <dbReference type="Pfam" id="PF07593"/>
    </source>
</evidence>
<dbReference type="InterPro" id="IPR027039">
    <property type="entry name" value="Crtac1"/>
</dbReference>
<dbReference type="PANTHER" id="PTHR16026">
    <property type="entry name" value="CARTILAGE ACIDIC PROTEIN 1"/>
    <property type="match status" value="1"/>
</dbReference>
<dbReference type="SUPFAM" id="SSF69318">
    <property type="entry name" value="Integrin alpha N-terminal domain"/>
    <property type="match status" value="2"/>
</dbReference>
<dbReference type="PANTHER" id="PTHR16026:SF0">
    <property type="entry name" value="CARTILAGE ACIDIC PROTEIN 1"/>
    <property type="match status" value="1"/>
</dbReference>
<dbReference type="InterPro" id="IPR013517">
    <property type="entry name" value="FG-GAP"/>
</dbReference>
<sequence length="1100" mass="122857">MNRFSGVYTVVLLLLFNSCAEEKPEKEDEEHTSYLFERLKPEKTGVDFQNRLTETDSMNILDYLYFYNGGGVAIGDINNDDLPDIFFTANQESNRLYLNKGGLKFEDISDKAGIAGKADWSNGVTMADVNADGFLDIYMLAVSGVQGLKGKNELFINNGDGTFTDRASEYGVDLENYGTSAAFFDYDNDGDLDLYVLNHAVHTEDAFGPADIRERRNEKSGDKLFEFADGKFTDVSEQAGIFGGPNAYGLGLATADFNNDGFTDIYISNDFHEDDYLYMNNGDGTFRETLHQKMVQVSRFSMGSDVADINHDGYPDLLSLDMLPEDEKALKSSVGDEDIKILELRMKYGYHRQFSRNMLQLNNAGENFQEIALLSGIAATDWSWSALFGDYDMDGEKDLFISNGIAKRPNDLDYIKYISNNQIIQNNPNSEFIDREALKIMPEGEVPNYFFKGAQDLQFTDTSREWVKAENSSSNGSAYGDLDNDGDLDLVTNNLNSYAAIYKNSASPGSNYLKIRFKQQGSNPDALGTKVYSYHNGTLQYQQLFTSKGFQSSSEAIIHFGYGKTSKVDSLLIIWPDQRSEKMYDIRTNQSLVLSPSGDAKKNSSEILKNKGGDLFTKVDSIPGFDYKHRENAYNDFDRQKLIPYRISDKMPSAAVGDINNDGLDDIFIGNSRGSESEVFFQTGSGFRKAKLKFLEETRSLEITDVSIADFNGDGLNDIFYVTGGGEYNGESGVLKDALWVNDGGKWKKNQLPEYYSSAGVIKPADFDKDGDLDVFIGGYAIAGNFGKIPESFLLENTGGKFEISTNPELKKPGMITDVTWDDMDKDGFPELILVGEWMSPKIFKNNRGILNEITSENIQKLSGLWQNIEAFDIDDDGDRDYLLGNWGTNSKFQASPKSPLRMYYGDVDQNGSTETILAKKNNGKYYTFAGLDELVSQMNFLKKKFPKYEEFAGKDVEGIFGNEMLENTVRMEVTTLESGYLKNENGNFNFIPFNKNLQFAPINTILVADGINNSGGTAVLGGNYFGVTPYHGAFGAFPGALIFSEKEIKVSSDYGMDLTGKAVNEIKFIEIAGNKYLIVFLNDKKPSIYKIKLRDEIFE</sequence>
<evidence type="ECO:0000313" key="4">
    <source>
        <dbReference type="Proteomes" id="UP001597131"/>
    </source>
</evidence>
<gene>
    <name evidence="3" type="ORF">ACFQ3Q_07925</name>
</gene>
<organism evidence="3 4">
    <name type="scientific">Salegentibacter chungangensis</name>
    <dbReference type="NCBI Taxonomy" id="1335724"/>
    <lineage>
        <taxon>Bacteria</taxon>
        <taxon>Pseudomonadati</taxon>
        <taxon>Bacteroidota</taxon>
        <taxon>Flavobacteriia</taxon>
        <taxon>Flavobacteriales</taxon>
        <taxon>Flavobacteriaceae</taxon>
        <taxon>Salegentibacter</taxon>
    </lineage>
</organism>
<comment type="caution">
    <text evidence="3">The sequence shown here is derived from an EMBL/GenBank/DDBJ whole genome shotgun (WGS) entry which is preliminary data.</text>
</comment>
<keyword evidence="1" id="KW-0732">Signal</keyword>
<dbReference type="InterPro" id="IPR011519">
    <property type="entry name" value="UnbV_ASPIC"/>
</dbReference>
<dbReference type="Pfam" id="PF07593">
    <property type="entry name" value="UnbV_ASPIC"/>
    <property type="match status" value="1"/>
</dbReference>
<dbReference type="RefSeq" id="WP_380744607.1">
    <property type="nucleotide sequence ID" value="NZ_JBHTLI010000001.1"/>
</dbReference>
<name>A0ABW3NRU4_9FLAO</name>
<keyword evidence="4" id="KW-1185">Reference proteome</keyword>
<dbReference type="Gene3D" id="2.130.10.130">
    <property type="entry name" value="Integrin alpha, N-terminal"/>
    <property type="match status" value="3"/>
</dbReference>
<dbReference type="Proteomes" id="UP001597131">
    <property type="component" value="Unassembled WGS sequence"/>
</dbReference>
<dbReference type="InterPro" id="IPR028994">
    <property type="entry name" value="Integrin_alpha_N"/>
</dbReference>